<gene>
    <name evidence="1" type="ORF">POPTR_011G017900</name>
</gene>
<dbReference type="AlphaFoldDB" id="A0A2K1YEE6"/>
<organism evidence="1 2">
    <name type="scientific">Populus trichocarpa</name>
    <name type="common">Western balsam poplar</name>
    <name type="synonym">Populus balsamifera subsp. trichocarpa</name>
    <dbReference type="NCBI Taxonomy" id="3694"/>
    <lineage>
        <taxon>Eukaryota</taxon>
        <taxon>Viridiplantae</taxon>
        <taxon>Streptophyta</taxon>
        <taxon>Embryophyta</taxon>
        <taxon>Tracheophyta</taxon>
        <taxon>Spermatophyta</taxon>
        <taxon>Magnoliopsida</taxon>
        <taxon>eudicotyledons</taxon>
        <taxon>Gunneridae</taxon>
        <taxon>Pentapetalae</taxon>
        <taxon>rosids</taxon>
        <taxon>fabids</taxon>
        <taxon>Malpighiales</taxon>
        <taxon>Salicaceae</taxon>
        <taxon>Saliceae</taxon>
        <taxon>Populus</taxon>
    </lineage>
</organism>
<sequence>MRRNKNAESKGERGQHTHTVTRIIFETVFVPANKGKTSIHSKNITVNRHLHYCFLRHLRSCGKTKVYGHRIKRKQRKAEEGEE</sequence>
<dbReference type="EMBL" id="CM009300">
    <property type="protein sequence ID" value="PNT11396.1"/>
    <property type="molecule type" value="Genomic_DNA"/>
</dbReference>
<reference evidence="1 2" key="1">
    <citation type="journal article" date="2006" name="Science">
        <title>The genome of black cottonwood, Populus trichocarpa (Torr. &amp; Gray).</title>
        <authorList>
            <person name="Tuskan G.A."/>
            <person name="Difazio S."/>
            <person name="Jansson S."/>
            <person name="Bohlmann J."/>
            <person name="Grigoriev I."/>
            <person name="Hellsten U."/>
            <person name="Putnam N."/>
            <person name="Ralph S."/>
            <person name="Rombauts S."/>
            <person name="Salamov A."/>
            <person name="Schein J."/>
            <person name="Sterck L."/>
            <person name="Aerts A."/>
            <person name="Bhalerao R.R."/>
            <person name="Bhalerao R.P."/>
            <person name="Blaudez D."/>
            <person name="Boerjan W."/>
            <person name="Brun A."/>
            <person name="Brunner A."/>
            <person name="Busov V."/>
            <person name="Campbell M."/>
            <person name="Carlson J."/>
            <person name="Chalot M."/>
            <person name="Chapman J."/>
            <person name="Chen G.L."/>
            <person name="Cooper D."/>
            <person name="Coutinho P.M."/>
            <person name="Couturier J."/>
            <person name="Covert S."/>
            <person name="Cronk Q."/>
            <person name="Cunningham R."/>
            <person name="Davis J."/>
            <person name="Degroeve S."/>
            <person name="Dejardin A."/>
            <person name="Depamphilis C."/>
            <person name="Detter J."/>
            <person name="Dirks B."/>
            <person name="Dubchak I."/>
            <person name="Duplessis S."/>
            <person name="Ehlting J."/>
            <person name="Ellis B."/>
            <person name="Gendler K."/>
            <person name="Goodstein D."/>
            <person name="Gribskov M."/>
            <person name="Grimwood J."/>
            <person name="Groover A."/>
            <person name="Gunter L."/>
            <person name="Hamberger B."/>
            <person name="Heinze B."/>
            <person name="Helariutta Y."/>
            <person name="Henrissat B."/>
            <person name="Holligan D."/>
            <person name="Holt R."/>
            <person name="Huang W."/>
            <person name="Islam-Faridi N."/>
            <person name="Jones S."/>
            <person name="Jones-Rhoades M."/>
            <person name="Jorgensen R."/>
            <person name="Joshi C."/>
            <person name="Kangasjarvi J."/>
            <person name="Karlsson J."/>
            <person name="Kelleher C."/>
            <person name="Kirkpatrick R."/>
            <person name="Kirst M."/>
            <person name="Kohler A."/>
            <person name="Kalluri U."/>
            <person name="Larimer F."/>
            <person name="Leebens-Mack J."/>
            <person name="Leple J.C."/>
            <person name="Locascio P."/>
            <person name="Lou Y."/>
            <person name="Lucas S."/>
            <person name="Martin F."/>
            <person name="Montanini B."/>
            <person name="Napoli C."/>
            <person name="Nelson D.R."/>
            <person name="Nelson C."/>
            <person name="Nieminen K."/>
            <person name="Nilsson O."/>
            <person name="Pereda V."/>
            <person name="Peter G."/>
            <person name="Philippe R."/>
            <person name="Pilate G."/>
            <person name="Poliakov A."/>
            <person name="Razumovskaya J."/>
            <person name="Richardson P."/>
            <person name="Rinaldi C."/>
            <person name="Ritland K."/>
            <person name="Rouze P."/>
            <person name="Ryaboy D."/>
            <person name="Schmutz J."/>
            <person name="Schrader J."/>
            <person name="Segerman B."/>
            <person name="Shin H."/>
            <person name="Siddiqui A."/>
            <person name="Sterky F."/>
            <person name="Terry A."/>
            <person name="Tsai C.J."/>
            <person name="Uberbacher E."/>
            <person name="Unneberg P."/>
            <person name="Vahala J."/>
            <person name="Wall K."/>
            <person name="Wessler S."/>
            <person name="Yang G."/>
            <person name="Yin T."/>
            <person name="Douglas C."/>
            <person name="Marra M."/>
            <person name="Sandberg G."/>
            <person name="Van de Peer Y."/>
            <person name="Rokhsar D."/>
        </authorList>
    </citation>
    <scope>NUCLEOTIDE SEQUENCE [LARGE SCALE GENOMIC DNA]</scope>
    <source>
        <strain evidence="2">cv. Nisqually</strain>
    </source>
</reference>
<accession>A0A2K1YEE6</accession>
<proteinExistence type="predicted"/>
<keyword evidence="2" id="KW-1185">Reference proteome</keyword>
<evidence type="ECO:0000313" key="1">
    <source>
        <dbReference type="EMBL" id="PNT11396.1"/>
    </source>
</evidence>
<protein>
    <submittedName>
        <fullName evidence="1">Uncharacterized protein</fullName>
    </submittedName>
</protein>
<evidence type="ECO:0000313" key="2">
    <source>
        <dbReference type="Proteomes" id="UP000006729"/>
    </source>
</evidence>
<name>A0A2K1YEE6_POPTR</name>
<dbReference type="InParanoid" id="A0A2K1YEE6"/>
<dbReference type="Proteomes" id="UP000006729">
    <property type="component" value="Chromosome 11"/>
</dbReference>